<gene>
    <name evidence="6" type="ordered locus">Isop_0861</name>
</gene>
<dbReference type="SMART" id="SM00320">
    <property type="entry name" value="WD40"/>
    <property type="match status" value="5"/>
</dbReference>
<evidence type="ECO:0000313" key="7">
    <source>
        <dbReference type="Proteomes" id="UP000008631"/>
    </source>
</evidence>
<dbReference type="PROSITE" id="PS50082">
    <property type="entry name" value="WD_REPEATS_2"/>
    <property type="match status" value="4"/>
</dbReference>
<dbReference type="OrthoDB" id="226265at2"/>
<dbReference type="EMBL" id="CP002353">
    <property type="protein sequence ID" value="ADV61451.1"/>
    <property type="molecule type" value="Genomic_DNA"/>
</dbReference>
<sequence>MSLSSSSRILLKVMSIALTGGIALDGVRGVLAHPATIAGRQETPPVSFLDDVAPILQRRCVGCHNERKAENRYDLSSYQKLLTGGTYADGEPTIVPGQPDESYFIELVRPDGEPRMPWKLEPLPANELALLERWVAEGAKYDGHDPAAPWTAILAARAAAKPLKAPEVYPRPLPVTALAFSPDGARLWSSGYAEILDFVLPEATLGPRGVTAGERVFDLAINAQGTRMAAAVGAPGRSGAVLLYRLEPEGRAVFERRILTTPDAQLAVAFSPDGNQLAAGGTDRAVRVWNLADLDTSESANAEDSPPTPTHVIEDHADWILDLAFSPDATRLATGSRDKTSKVFDLARRESLATFPNHGQPVHAAVFVGDNATVASAGGDGLVRIWNADQEGNQLRQVDGLGGAIFRLAVTPDGSILASAGIDGKVRLINPANGAINATLDGPGDWINALTISPNAQRLAVGGHGGVVKVWNLSDLQPIAEFQASPLQPNDPPSPPVPSPSPTPEAEKLPRDDG</sequence>
<dbReference type="InterPro" id="IPR001680">
    <property type="entry name" value="WD40_rpt"/>
</dbReference>
<dbReference type="InterPro" id="IPR015943">
    <property type="entry name" value="WD40/YVTN_repeat-like_dom_sf"/>
</dbReference>
<evidence type="ECO:0000259" key="5">
    <source>
        <dbReference type="Pfam" id="PF07635"/>
    </source>
</evidence>
<keyword evidence="2" id="KW-0677">Repeat</keyword>
<dbReference type="InterPro" id="IPR050349">
    <property type="entry name" value="WD_LIS1/nudF_dynein_reg"/>
</dbReference>
<evidence type="ECO:0000256" key="3">
    <source>
        <dbReference type="PROSITE-ProRule" id="PRU00221"/>
    </source>
</evidence>
<evidence type="ECO:0000256" key="2">
    <source>
        <dbReference type="ARBA" id="ARBA00022737"/>
    </source>
</evidence>
<feature type="repeat" description="WD" evidence="3">
    <location>
        <begin position="313"/>
        <end position="354"/>
    </location>
</feature>
<organism evidence="6 7">
    <name type="scientific">Isosphaera pallida (strain ATCC 43644 / DSM 9630 / IS1B)</name>
    <dbReference type="NCBI Taxonomy" id="575540"/>
    <lineage>
        <taxon>Bacteria</taxon>
        <taxon>Pseudomonadati</taxon>
        <taxon>Planctomycetota</taxon>
        <taxon>Planctomycetia</taxon>
        <taxon>Isosphaerales</taxon>
        <taxon>Isosphaeraceae</taxon>
        <taxon>Isosphaera</taxon>
    </lineage>
</organism>
<reference evidence="6 7" key="2">
    <citation type="journal article" date="2011" name="Stand. Genomic Sci.">
        <title>Complete genome sequence of Isosphaera pallida type strain (IS1B).</title>
        <authorList>
            <consortium name="US DOE Joint Genome Institute (JGI-PGF)"/>
            <person name="Goker M."/>
            <person name="Cleland D."/>
            <person name="Saunders E."/>
            <person name="Lapidus A."/>
            <person name="Nolan M."/>
            <person name="Lucas S."/>
            <person name="Hammon N."/>
            <person name="Deshpande S."/>
            <person name="Cheng J.F."/>
            <person name="Tapia R."/>
            <person name="Han C."/>
            <person name="Goodwin L."/>
            <person name="Pitluck S."/>
            <person name="Liolios K."/>
            <person name="Pagani I."/>
            <person name="Ivanova N."/>
            <person name="Mavromatis K."/>
            <person name="Pati A."/>
            <person name="Chen A."/>
            <person name="Palaniappan K."/>
            <person name="Land M."/>
            <person name="Hauser L."/>
            <person name="Chang Y.J."/>
            <person name="Jeffries C.D."/>
            <person name="Detter J.C."/>
            <person name="Beck B."/>
            <person name="Woyke T."/>
            <person name="Bristow J."/>
            <person name="Eisen J.A."/>
            <person name="Markowitz V."/>
            <person name="Hugenholtz P."/>
            <person name="Kyrpides N.C."/>
            <person name="Klenk H.P."/>
        </authorList>
    </citation>
    <scope>NUCLEOTIDE SEQUENCE [LARGE SCALE GENOMIC DNA]</scope>
    <source>
        <strain evidence="7">ATCC 43644 / DSM 9630 / IS1B</strain>
    </source>
</reference>
<dbReference type="STRING" id="575540.Isop_0861"/>
<dbReference type="PRINTS" id="PR00320">
    <property type="entry name" value="GPROTEINBRPT"/>
</dbReference>
<feature type="domain" description="Cytochrome C Planctomycete-type" evidence="5">
    <location>
        <begin position="60"/>
        <end position="117"/>
    </location>
</feature>
<dbReference type="AlphaFoldDB" id="E8R2G6"/>
<evidence type="ECO:0000256" key="1">
    <source>
        <dbReference type="ARBA" id="ARBA00022574"/>
    </source>
</evidence>
<evidence type="ECO:0000313" key="6">
    <source>
        <dbReference type="EMBL" id="ADV61451.1"/>
    </source>
</evidence>
<dbReference type="SUPFAM" id="SSF50978">
    <property type="entry name" value="WD40 repeat-like"/>
    <property type="match status" value="1"/>
</dbReference>
<evidence type="ECO:0000256" key="4">
    <source>
        <dbReference type="SAM" id="MobiDB-lite"/>
    </source>
</evidence>
<feature type="compositionally biased region" description="Basic and acidic residues" evidence="4">
    <location>
        <begin position="505"/>
        <end position="514"/>
    </location>
</feature>
<dbReference type="InterPro" id="IPR019775">
    <property type="entry name" value="WD40_repeat_CS"/>
</dbReference>
<dbReference type="Pfam" id="PF07635">
    <property type="entry name" value="PSCyt1"/>
    <property type="match status" value="1"/>
</dbReference>
<feature type="region of interest" description="Disordered" evidence="4">
    <location>
        <begin position="481"/>
        <end position="514"/>
    </location>
</feature>
<dbReference type="Gene3D" id="2.130.10.10">
    <property type="entry name" value="YVTN repeat-like/Quinoprotein amine dehydrogenase"/>
    <property type="match status" value="2"/>
</dbReference>
<dbReference type="InterPro" id="IPR011429">
    <property type="entry name" value="Cyt_c_Planctomycete-type"/>
</dbReference>
<dbReference type="CDD" id="cd00200">
    <property type="entry name" value="WD40"/>
    <property type="match status" value="1"/>
</dbReference>
<dbReference type="InterPro" id="IPR036322">
    <property type="entry name" value="WD40_repeat_dom_sf"/>
</dbReference>
<dbReference type="eggNOG" id="COG2319">
    <property type="taxonomic scope" value="Bacteria"/>
</dbReference>
<feature type="repeat" description="WD" evidence="3">
    <location>
        <begin position="267"/>
        <end position="299"/>
    </location>
</feature>
<dbReference type="InterPro" id="IPR020472">
    <property type="entry name" value="WD40_PAC1"/>
</dbReference>
<dbReference type="InParanoid" id="E8R2G6"/>
<keyword evidence="1 3" id="KW-0853">WD repeat</keyword>
<dbReference type="PROSITE" id="PS00678">
    <property type="entry name" value="WD_REPEATS_1"/>
    <property type="match status" value="1"/>
</dbReference>
<accession>E8R2G6</accession>
<dbReference type="HOGENOM" id="CLU_567298_0_0_0"/>
<reference key="1">
    <citation type="submission" date="2010-11" db="EMBL/GenBank/DDBJ databases">
        <title>The complete sequence of chromosome of Isophaera pallida ATCC 43644.</title>
        <authorList>
            <consortium name="US DOE Joint Genome Institute (JGI-PGF)"/>
            <person name="Lucas S."/>
            <person name="Copeland A."/>
            <person name="Lapidus A."/>
            <person name="Bruce D."/>
            <person name="Goodwin L."/>
            <person name="Pitluck S."/>
            <person name="Kyrpides N."/>
            <person name="Mavromatis K."/>
            <person name="Pagani I."/>
            <person name="Ivanova N."/>
            <person name="Saunders E."/>
            <person name="Brettin T."/>
            <person name="Detter J.C."/>
            <person name="Han C."/>
            <person name="Tapia R."/>
            <person name="Land M."/>
            <person name="Hauser L."/>
            <person name="Markowitz V."/>
            <person name="Cheng J.-F."/>
            <person name="Hugenholtz P."/>
            <person name="Woyke T."/>
            <person name="Wu D."/>
            <person name="Eisen J.A."/>
        </authorList>
    </citation>
    <scope>NUCLEOTIDE SEQUENCE</scope>
    <source>
        <strain>ATCC 43644</strain>
    </source>
</reference>
<keyword evidence="7" id="KW-1185">Reference proteome</keyword>
<dbReference type="RefSeq" id="WP_013563740.1">
    <property type="nucleotide sequence ID" value="NC_014962.1"/>
</dbReference>
<dbReference type="KEGG" id="ipa:Isop_0861"/>
<feature type="repeat" description="WD" evidence="3">
    <location>
        <begin position="440"/>
        <end position="481"/>
    </location>
</feature>
<dbReference type="PANTHER" id="PTHR44129">
    <property type="entry name" value="WD REPEAT-CONTAINING PROTEIN POP1"/>
    <property type="match status" value="1"/>
</dbReference>
<proteinExistence type="predicted"/>
<dbReference type="Pfam" id="PF00400">
    <property type="entry name" value="WD40"/>
    <property type="match status" value="5"/>
</dbReference>
<feature type="repeat" description="WD" evidence="3">
    <location>
        <begin position="355"/>
        <end position="387"/>
    </location>
</feature>
<dbReference type="PROSITE" id="PS50294">
    <property type="entry name" value="WD_REPEATS_REGION"/>
    <property type="match status" value="3"/>
</dbReference>
<name>E8R2G6_ISOPI</name>
<protein>
    <submittedName>
        <fullName evidence="6">WD40 repeat, subgroup</fullName>
    </submittedName>
</protein>
<dbReference type="Proteomes" id="UP000008631">
    <property type="component" value="Chromosome"/>
</dbReference>
<feature type="compositionally biased region" description="Pro residues" evidence="4">
    <location>
        <begin position="489"/>
        <end position="503"/>
    </location>
</feature>